<evidence type="ECO:0000256" key="2">
    <source>
        <dbReference type="SAM" id="Phobius"/>
    </source>
</evidence>
<evidence type="ECO:0000256" key="1">
    <source>
        <dbReference type="SAM" id="MobiDB-lite"/>
    </source>
</evidence>
<keyword evidence="4" id="KW-1185">Reference proteome</keyword>
<proteinExistence type="predicted"/>
<gene>
    <name evidence="3" type="ORF">CASFOL_004073</name>
</gene>
<feature type="region of interest" description="Disordered" evidence="1">
    <location>
        <begin position="1"/>
        <end position="22"/>
    </location>
</feature>
<feature type="transmembrane region" description="Helical" evidence="2">
    <location>
        <begin position="24"/>
        <end position="48"/>
    </location>
</feature>
<comment type="caution">
    <text evidence="3">The sequence shown here is derived from an EMBL/GenBank/DDBJ whole genome shotgun (WGS) entry which is preliminary data.</text>
</comment>
<reference evidence="4" key="1">
    <citation type="journal article" date="2024" name="IScience">
        <title>Strigolactones Initiate the Formation of Haustorium-like Structures in Castilleja.</title>
        <authorList>
            <person name="Buerger M."/>
            <person name="Peterson D."/>
            <person name="Chory J."/>
        </authorList>
    </citation>
    <scope>NUCLEOTIDE SEQUENCE [LARGE SCALE GENOMIC DNA]</scope>
</reference>
<sequence length="59" mass="6426">MSLVKRNKDDIPTTTGPPKGRPRITLAAVESLAVPLAGGGVFSGFWVYEVPPWLRFCPK</sequence>
<dbReference type="AlphaFoldDB" id="A0ABD3EJ12"/>
<evidence type="ECO:0000313" key="4">
    <source>
        <dbReference type="Proteomes" id="UP001632038"/>
    </source>
</evidence>
<protein>
    <submittedName>
        <fullName evidence="3">Uncharacterized protein</fullName>
    </submittedName>
</protein>
<keyword evidence="2" id="KW-0812">Transmembrane</keyword>
<dbReference type="Proteomes" id="UP001632038">
    <property type="component" value="Unassembled WGS sequence"/>
</dbReference>
<evidence type="ECO:0000313" key="3">
    <source>
        <dbReference type="EMBL" id="KAL3654392.1"/>
    </source>
</evidence>
<accession>A0ABD3EJ12</accession>
<name>A0ABD3EJ12_9LAMI</name>
<keyword evidence="2" id="KW-0472">Membrane</keyword>
<feature type="compositionally biased region" description="Basic and acidic residues" evidence="1">
    <location>
        <begin position="1"/>
        <end position="11"/>
    </location>
</feature>
<keyword evidence="2" id="KW-1133">Transmembrane helix</keyword>
<organism evidence="3 4">
    <name type="scientific">Castilleja foliolosa</name>
    <dbReference type="NCBI Taxonomy" id="1961234"/>
    <lineage>
        <taxon>Eukaryota</taxon>
        <taxon>Viridiplantae</taxon>
        <taxon>Streptophyta</taxon>
        <taxon>Embryophyta</taxon>
        <taxon>Tracheophyta</taxon>
        <taxon>Spermatophyta</taxon>
        <taxon>Magnoliopsida</taxon>
        <taxon>eudicotyledons</taxon>
        <taxon>Gunneridae</taxon>
        <taxon>Pentapetalae</taxon>
        <taxon>asterids</taxon>
        <taxon>lamiids</taxon>
        <taxon>Lamiales</taxon>
        <taxon>Orobanchaceae</taxon>
        <taxon>Pedicularideae</taxon>
        <taxon>Castillejinae</taxon>
        <taxon>Castilleja</taxon>
    </lineage>
</organism>
<dbReference type="EMBL" id="JAVIJP010000005">
    <property type="protein sequence ID" value="KAL3654392.1"/>
    <property type="molecule type" value="Genomic_DNA"/>
</dbReference>